<evidence type="ECO:0000256" key="1">
    <source>
        <dbReference type="ARBA" id="ARBA00004141"/>
    </source>
</evidence>
<feature type="transmembrane region" description="Helical" evidence="8">
    <location>
        <begin position="631"/>
        <end position="656"/>
    </location>
</feature>
<gene>
    <name evidence="9" type="ORF">OC842_005656</name>
</gene>
<dbReference type="InterPro" id="IPR036259">
    <property type="entry name" value="MFS_trans_sf"/>
</dbReference>
<proteinExistence type="inferred from homology"/>
<evidence type="ECO:0000256" key="2">
    <source>
        <dbReference type="ARBA" id="ARBA00008045"/>
    </source>
</evidence>
<dbReference type="PANTHER" id="PTHR21576:SF158">
    <property type="entry name" value="RIBOSOMAL RNA-PROCESSING PROTEIN 12-LIKE CONSERVED DOMAIN-CONTAINING PROTEIN"/>
    <property type="match status" value="1"/>
</dbReference>
<dbReference type="CDD" id="cd23164">
    <property type="entry name" value="Prefoldin_1"/>
    <property type="match status" value="1"/>
</dbReference>
<comment type="subcellular location">
    <subcellularLocation>
        <location evidence="1">Membrane</location>
        <topology evidence="1">Multi-pass membrane protein</topology>
    </subcellularLocation>
</comment>
<comment type="caution">
    <text evidence="9">The sequence shown here is derived from an EMBL/GenBank/DDBJ whole genome shotgun (WGS) entry which is preliminary data.</text>
</comment>
<protein>
    <recommendedName>
        <fullName evidence="11">Prefoldin subunit 1</fullName>
    </recommendedName>
</protein>
<name>A0AAN6G7J1_9BASI</name>
<evidence type="ECO:0000256" key="5">
    <source>
        <dbReference type="ARBA" id="ARBA00023136"/>
    </source>
</evidence>
<sequence length="765" mass="81395">MSQQEEALHKVLQQIQTQYVVSQRQLNGVRAQLQVRERERRGAELTLKQIDEVDPEAKFYKGVGKMFIMEDRNTVRSELVSREKEWKEDIANLTKKQKFLEKQVSDAQGHLNDIFRASQASSSSSTAARPAALTTIKTLSMMRSDTVVEASGDDAPLPPPAHRKWITAAAIAASSLTAGSIFCFPLFSPSLTHDLDLTLKQTSSIWAGAVLGEYGFAAPAGIIADRFGPRVLCLVASLLFFFGYTMMGREEAVAVAARAVRDGAGLGLGSIPGDVLRNTTQLLVSAAADTGAPIAPKQASYVRLAFAFFLCGAGVSASYFSAVTAATRTFPNFPSLAIALPLTLFSLSSMLLSAVGSYFFADPVTGDLETSAFLFFLAYMLGVVNLVAGLGMHNYKPVSPPSTPERRLSVAVDADEASASTSSQATASRANGTANEHTPLIASELRPSRSALPFLPKDSSLKSFLCAPSVWAIALLMFIAVGACEMLMSCVGSVVQSLLGAEPGEEQQNGLPSPGSFALTALSALASASPSAPTRDWRRAALAIRGSQIRLLSTMNTVSRLGSGLLADLCAPTSTRVQSARRQGRRPFVLSRLTVILAALGLLFVAFSYAALGFPPTSSGPTPLPAPPSTFIRLSLVSISTGLSYGIVFTLAPSILSSIFDVAKFGRNWGLLSYACAAGSLVYTMMYASISDWVAENAARAHELLAKYADTLGIELVRASQQQQTGSACLMGPKCFQLTFVISAASILVAIAAVLPLWRSWRHAL</sequence>
<feature type="region of interest" description="Disordered" evidence="7">
    <location>
        <begin position="398"/>
        <end position="437"/>
    </location>
</feature>
<feature type="transmembrane region" description="Helical" evidence="8">
    <location>
        <begin position="589"/>
        <end position="611"/>
    </location>
</feature>
<evidence type="ECO:0000256" key="4">
    <source>
        <dbReference type="ARBA" id="ARBA00022989"/>
    </source>
</evidence>
<comment type="similarity">
    <text evidence="2">Belongs to the prefoldin subunit beta family.</text>
</comment>
<dbReference type="EMBL" id="JAPDMQ010000423">
    <property type="protein sequence ID" value="KAK0524974.1"/>
    <property type="molecule type" value="Genomic_DNA"/>
</dbReference>
<evidence type="ECO:0008006" key="11">
    <source>
        <dbReference type="Google" id="ProtNLM"/>
    </source>
</evidence>
<evidence type="ECO:0000256" key="8">
    <source>
        <dbReference type="SAM" id="Phobius"/>
    </source>
</evidence>
<feature type="transmembrane region" description="Helical" evidence="8">
    <location>
        <begin position="165"/>
        <end position="187"/>
    </location>
</feature>
<dbReference type="InterPro" id="IPR009053">
    <property type="entry name" value="Prefoldin"/>
</dbReference>
<dbReference type="Proteomes" id="UP001176521">
    <property type="component" value="Unassembled WGS sequence"/>
</dbReference>
<feature type="coiled-coil region" evidence="6">
    <location>
        <begin position="76"/>
        <end position="110"/>
    </location>
</feature>
<feature type="transmembrane region" description="Helical" evidence="8">
    <location>
        <begin position="372"/>
        <end position="392"/>
    </location>
</feature>
<feature type="transmembrane region" description="Helical" evidence="8">
    <location>
        <begin position="231"/>
        <end position="247"/>
    </location>
</feature>
<evidence type="ECO:0000256" key="7">
    <source>
        <dbReference type="SAM" id="MobiDB-lite"/>
    </source>
</evidence>
<keyword evidence="4 8" id="KW-1133">Transmembrane helix</keyword>
<evidence type="ECO:0000313" key="10">
    <source>
        <dbReference type="Proteomes" id="UP001176521"/>
    </source>
</evidence>
<dbReference type="AlphaFoldDB" id="A0AAN6G7J1"/>
<organism evidence="9 10">
    <name type="scientific">Tilletia horrida</name>
    <dbReference type="NCBI Taxonomy" id="155126"/>
    <lineage>
        <taxon>Eukaryota</taxon>
        <taxon>Fungi</taxon>
        <taxon>Dikarya</taxon>
        <taxon>Basidiomycota</taxon>
        <taxon>Ustilaginomycotina</taxon>
        <taxon>Exobasidiomycetes</taxon>
        <taxon>Tilletiales</taxon>
        <taxon>Tilletiaceae</taxon>
        <taxon>Tilletia</taxon>
    </lineage>
</organism>
<dbReference type="GO" id="GO:0000329">
    <property type="term" value="C:fungal-type vacuole membrane"/>
    <property type="evidence" value="ECO:0007669"/>
    <property type="project" value="TreeGrafter"/>
</dbReference>
<evidence type="ECO:0000256" key="3">
    <source>
        <dbReference type="ARBA" id="ARBA00022692"/>
    </source>
</evidence>
<feature type="transmembrane region" description="Helical" evidence="8">
    <location>
        <begin position="304"/>
        <end position="326"/>
    </location>
</feature>
<reference evidence="9" key="1">
    <citation type="journal article" date="2023" name="PhytoFront">
        <title>Draft Genome Resources of Seven Strains of Tilletia horrida, Causal Agent of Kernel Smut of Rice.</title>
        <authorList>
            <person name="Khanal S."/>
            <person name="Antony Babu S."/>
            <person name="Zhou X.G."/>
        </authorList>
    </citation>
    <scope>NUCLEOTIDE SEQUENCE</scope>
    <source>
        <strain evidence="9">TX3</strain>
    </source>
</reference>
<dbReference type="GO" id="GO:0006457">
    <property type="term" value="P:protein folding"/>
    <property type="evidence" value="ECO:0007669"/>
    <property type="project" value="InterPro"/>
</dbReference>
<dbReference type="InterPro" id="IPR002777">
    <property type="entry name" value="PFD_beta-like"/>
</dbReference>
<evidence type="ECO:0000256" key="6">
    <source>
        <dbReference type="SAM" id="Coils"/>
    </source>
</evidence>
<dbReference type="SUPFAM" id="SSF46579">
    <property type="entry name" value="Prefoldin"/>
    <property type="match status" value="1"/>
</dbReference>
<feature type="transmembrane region" description="Helical" evidence="8">
    <location>
        <begin position="668"/>
        <end position="690"/>
    </location>
</feature>
<feature type="transmembrane region" description="Helical" evidence="8">
    <location>
        <begin position="736"/>
        <end position="758"/>
    </location>
</feature>
<accession>A0AAN6G7J1</accession>
<keyword evidence="3 8" id="KW-0812">Transmembrane</keyword>
<dbReference type="PANTHER" id="PTHR21576">
    <property type="entry name" value="UNCHARACTERIZED NODULIN-LIKE PROTEIN"/>
    <property type="match status" value="1"/>
</dbReference>
<dbReference type="GO" id="GO:0016272">
    <property type="term" value="C:prefoldin complex"/>
    <property type="evidence" value="ECO:0007669"/>
    <property type="project" value="InterPro"/>
</dbReference>
<dbReference type="Gene3D" id="1.20.1250.20">
    <property type="entry name" value="MFS general substrate transporter like domains"/>
    <property type="match status" value="1"/>
</dbReference>
<dbReference type="Gene3D" id="1.10.287.370">
    <property type="match status" value="1"/>
</dbReference>
<evidence type="ECO:0000313" key="9">
    <source>
        <dbReference type="EMBL" id="KAK0524974.1"/>
    </source>
</evidence>
<feature type="transmembrane region" description="Helical" evidence="8">
    <location>
        <begin position="338"/>
        <end position="360"/>
    </location>
</feature>
<dbReference type="GO" id="GO:0051082">
    <property type="term" value="F:unfolded protein binding"/>
    <property type="evidence" value="ECO:0007669"/>
    <property type="project" value="InterPro"/>
</dbReference>
<feature type="compositionally biased region" description="Low complexity" evidence="7">
    <location>
        <begin position="409"/>
        <end position="428"/>
    </location>
</feature>
<dbReference type="Pfam" id="PF01920">
    <property type="entry name" value="Prefoldin_2"/>
    <property type="match status" value="1"/>
</dbReference>
<dbReference type="SUPFAM" id="SSF103473">
    <property type="entry name" value="MFS general substrate transporter"/>
    <property type="match status" value="1"/>
</dbReference>
<keyword evidence="6" id="KW-0175">Coiled coil</keyword>
<keyword evidence="5 8" id="KW-0472">Membrane</keyword>
<feature type="transmembrane region" description="Helical" evidence="8">
    <location>
        <begin position="203"/>
        <end position="224"/>
    </location>
</feature>
<keyword evidence="10" id="KW-1185">Reference proteome</keyword>